<feature type="transmembrane region" description="Helical" evidence="10">
    <location>
        <begin position="52"/>
        <end position="77"/>
    </location>
</feature>
<feature type="transmembrane region" description="Helical" evidence="10">
    <location>
        <begin position="1049"/>
        <end position="1072"/>
    </location>
</feature>
<evidence type="ECO:0000256" key="6">
    <source>
        <dbReference type="ARBA" id="ARBA00022989"/>
    </source>
</evidence>
<dbReference type="InterPro" id="IPR056769">
    <property type="entry name" value="Piezo_TM1-24"/>
</dbReference>
<name>A0A1I9GD72_BRUMA</name>
<feature type="transmembrane region" description="Helical" evidence="10">
    <location>
        <begin position="1103"/>
        <end position="1121"/>
    </location>
</feature>
<evidence type="ECO:0000256" key="4">
    <source>
        <dbReference type="ARBA" id="ARBA00022475"/>
    </source>
</evidence>
<dbReference type="InterPro" id="IPR056768">
    <property type="entry name" value="THU_Piezo"/>
</dbReference>
<dbReference type="GO" id="GO:0071260">
    <property type="term" value="P:cellular response to mechanical stimulus"/>
    <property type="evidence" value="ECO:0007669"/>
    <property type="project" value="TreeGrafter"/>
</dbReference>
<dbReference type="PANTHER" id="PTHR13167">
    <property type="entry name" value="PIEZO-TYPE MECHANOSENSITIVE ION CHANNEL COMPONENT"/>
    <property type="match status" value="1"/>
</dbReference>
<feature type="transmembrane region" description="Helical" evidence="10">
    <location>
        <begin position="161"/>
        <end position="184"/>
    </location>
</feature>
<keyword evidence="5 10" id="KW-0812">Transmembrane</keyword>
<dbReference type="GO" id="GO:0042391">
    <property type="term" value="P:regulation of membrane potential"/>
    <property type="evidence" value="ECO:0007669"/>
    <property type="project" value="TreeGrafter"/>
</dbReference>
<proteinExistence type="inferred from homology"/>
<comment type="similarity">
    <text evidence="2">Belongs to the PIEZO (TC 1.A.75) family.</text>
</comment>
<evidence type="ECO:0000259" key="15">
    <source>
        <dbReference type="Pfam" id="PF24874"/>
    </source>
</evidence>
<dbReference type="GO" id="GO:0005261">
    <property type="term" value="F:monoatomic cation channel activity"/>
    <property type="evidence" value="ECO:0007669"/>
    <property type="project" value="TreeGrafter"/>
</dbReference>
<dbReference type="Pfam" id="PF24874">
    <property type="entry name" value="Piezo_THU9_anchor"/>
    <property type="match status" value="1"/>
</dbReference>
<feature type="transmembrane region" description="Helical" evidence="10">
    <location>
        <begin position="1332"/>
        <end position="1349"/>
    </location>
</feature>
<feature type="transmembrane region" description="Helical" evidence="10">
    <location>
        <begin position="717"/>
        <end position="736"/>
    </location>
</feature>
<evidence type="ECO:0000256" key="5">
    <source>
        <dbReference type="ARBA" id="ARBA00022692"/>
    </source>
</evidence>
<protein>
    <submittedName>
        <fullName evidence="16">Bm8805</fullName>
    </submittedName>
</protein>
<evidence type="ECO:0000256" key="7">
    <source>
        <dbReference type="ARBA" id="ARBA00023065"/>
    </source>
</evidence>
<accession>A0A1I9GD72</accession>
<feature type="transmembrane region" description="Helical" evidence="10">
    <location>
        <begin position="427"/>
        <end position="451"/>
    </location>
</feature>
<dbReference type="InterPro" id="IPR056770">
    <property type="entry name" value="Piezo_THU9_anchor"/>
</dbReference>
<feature type="transmembrane region" description="Helical" evidence="10">
    <location>
        <begin position="345"/>
        <end position="364"/>
    </location>
</feature>
<evidence type="ECO:0000256" key="8">
    <source>
        <dbReference type="ARBA" id="ARBA00023136"/>
    </source>
</evidence>
<keyword evidence="6 10" id="KW-1133">Transmembrane helix</keyword>
<feature type="transmembrane region" description="Helical" evidence="10">
    <location>
        <begin position="1078"/>
        <end position="1096"/>
    </location>
</feature>
<dbReference type="GO" id="GO:0008381">
    <property type="term" value="F:mechanosensitive monoatomic ion channel activity"/>
    <property type="evidence" value="ECO:0007669"/>
    <property type="project" value="InterPro"/>
</dbReference>
<comment type="subcellular location">
    <subcellularLocation>
        <location evidence="1">Cell membrane</location>
        <topology evidence="1">Multi-pass membrane protein</topology>
    </subcellularLocation>
</comment>
<dbReference type="GO" id="GO:0005886">
    <property type="term" value="C:plasma membrane"/>
    <property type="evidence" value="ECO:0007669"/>
    <property type="project" value="UniProtKB-SubCell"/>
</dbReference>
<feature type="transmembrane region" description="Helical" evidence="10">
    <location>
        <begin position="622"/>
        <end position="647"/>
    </location>
</feature>
<feature type="transmembrane region" description="Helical" evidence="10">
    <location>
        <begin position="1271"/>
        <end position="1290"/>
    </location>
</feature>
<feature type="domain" description="Piezo THU9 and anchor" evidence="15">
    <location>
        <begin position="1228"/>
        <end position="1467"/>
    </location>
</feature>
<feature type="domain" description="Piezo TM25-28" evidence="12">
    <location>
        <begin position="680"/>
        <end position="855"/>
    </location>
</feature>
<dbReference type="Pfam" id="PF24871">
    <property type="entry name" value="Piezo_TM1-24"/>
    <property type="match status" value="1"/>
</dbReference>
<feature type="transmembrane region" description="Helical" evidence="10">
    <location>
        <begin position="689"/>
        <end position="711"/>
    </location>
</feature>
<reference evidence="16" key="1">
    <citation type="journal article" date="2007" name="Science">
        <title>Draft genome of the filarial nematode parasite Brugia malayi.</title>
        <authorList>
            <person name="Ghedin E."/>
            <person name="Wang S."/>
            <person name="Spiro D."/>
            <person name="Caler E."/>
            <person name="Zhao Q."/>
            <person name="Crabtree J."/>
            <person name="Allen J.E."/>
            <person name="Delcher A.L."/>
            <person name="Guiliano D.B."/>
            <person name="Miranda-Saavedra D."/>
            <person name="Angiuoli S.V."/>
            <person name="Creasy T."/>
            <person name="Amedeo P."/>
            <person name="Haas B."/>
            <person name="El-Sayed N.M."/>
            <person name="Wortman J.R."/>
            <person name="Feldblyum T."/>
            <person name="Tallon L."/>
            <person name="Schatz M."/>
            <person name="Shumway M."/>
            <person name="Koo H."/>
            <person name="Salzberg S.L."/>
            <person name="Schobel S."/>
            <person name="Pertea M."/>
            <person name="Pop M."/>
            <person name="White O."/>
            <person name="Barton G.J."/>
            <person name="Carlow C.K."/>
            <person name="Crawford M.J."/>
            <person name="Daub J."/>
            <person name="Dimmic M.W."/>
            <person name="Estes C.F."/>
            <person name="Foster J.M."/>
            <person name="Ganatra M."/>
            <person name="Gregory W.F."/>
            <person name="Johnson N.M."/>
            <person name="Jin J."/>
            <person name="Komuniecki R."/>
            <person name="Korf I."/>
            <person name="Kumar S."/>
            <person name="Laney S."/>
            <person name="Li B.W."/>
            <person name="Li W."/>
            <person name="Lindblom T.H."/>
            <person name="Lustigman S."/>
            <person name="Ma D."/>
            <person name="Maina C.V."/>
            <person name="Martin D.M."/>
            <person name="McCarter J.P."/>
            <person name="McReynolds L."/>
            <person name="Mitreva M."/>
            <person name="Nutman T.B."/>
            <person name="Parkinson J."/>
            <person name="Peregrin-Alvarez J.M."/>
            <person name="Poole C."/>
            <person name="Ren Q."/>
            <person name="Saunders L."/>
            <person name="Sluder A.E."/>
            <person name="Smith K."/>
            <person name="Stanke M."/>
            <person name="Unnasch T.R."/>
            <person name="Ware J."/>
            <person name="Wei A.D."/>
            <person name="Weil G."/>
            <person name="Williams D.J."/>
            <person name="Zhang Y."/>
            <person name="Williams S.A."/>
            <person name="Fraser-Liggett C."/>
            <person name="Slatko B."/>
            <person name="Blaxter M.L."/>
            <person name="Scott A.L."/>
        </authorList>
    </citation>
    <scope>NUCLEOTIDE SEQUENCE</scope>
    <source>
        <strain evidence="16">FR3</strain>
    </source>
</reference>
<feature type="domain" description="Piezo TM1-24" evidence="14">
    <location>
        <begin position="145"/>
        <end position="254"/>
    </location>
</feature>
<sequence>MDRCGGLRLRLTGLALLAFTAISNQSYFHLTLFILSLFLNATFAIRRVLTPIASAITLAAICLVLHLFLLIIVQITYVQKNLSITFKRILGLSYFFCSPDANSECEKHSWNVYVGVVTELCLTSVLFWARRRSFSRIEYTAESQVESVDLKQIYLLTPISIIFWALLFPSWLNFLWILASWLLFSLIGEKRHRLSAAPFILTFASILLLLQYISGLMNFQGIMLEKLGLHSGVGPAAFYPLLIKMLLSIPFYMMRYFDGRYLEAFSTFENLETETIPNAPATSMRWPSVTAASLESVNHLEWVVPYICLFTCILYVCLQYMYILIHGEWLVLSNYQWFSSAVRPLASAVWLPFCFMFLLIFVYMKSLDTSMDVLRKSTSIFARTLATSYDTLIAVSLCCFAGYNLSVAGIVLLMLSLTIFITTGQKCTLACLATTLLLSVQWLMSFVTYSFHLPIYIYPQNCTSGHEVIIDHNIAKWFGFSLNQTWPVIILLLIISMRSALSEEESKWLIEVQRSDAEEDAASLLKFLLKKWMYKFGVEVCSIIGVILACCHHDIFGLYFLVVVSFLRICRRWLQKLVWSSYTNMTLTVLIIEYLFTLGLPHQFSHCHDYFWSEWNAEVKEFFVLSFTISSSPKFIADFIFLFLILIQKNAFNREEEHLDDDNTPLSEADFNQPIPALYNDFISTKGNLLAYIHTAVFLYSHWVSMIIILICSINDGTILSFGYIIAVFLFMWKGISLYACHSFKSVLIYWNCLVYYNIFLIAVKILYLDAFCKFGFAFPCWLERVIGLRCVSNECPGYYKKTSLIYDVICFVILIYQMRVFNSWYFQFVIMDYRADSILGSRGGQLLLELKRRETQKNNRRLQSNVRCLWMMIEEEDKLAPVSIGSPPQSHEEIKRSGYYHQVSERFFPLPNSDINFEQEQTSFLISHEFEESIRENLDTTTMVEKTVEVLDSVRVTMMHIFQLLNNPEWLYRISKGDAFVAHVLDKDKKRIKAVLKDRLRIADTEDKLRELHKDLVVHEDFQSVASSNILWNEALSEYRAIHPAFKFLYCFSHSIIAQSQLICFILMLIVHLSKSSLISFPLPLMVFFWGVLAIPRPPKSFWLITASYIQFLIVFRLLFCNELVLALIGKRNISDNNPFSIQRLLAMDPDINGSYWDIALLAMVFFHRYKLLRLGMWRNDFQVREQYLSLGDDIVSEEDSENMGESMSCEKFCKALLMKKTQSSMDWYPWMVGCDVLCLILISFFYSMIGQGGSGNVLLDMQVARLPRWFAYTLICVFVIMIVDRWLYLSKQTKFRFFYYISLVVLLHVVIFLFVPSITGSMVTWNRLSISLYLIKSAYLLMSAWHMRNGYPSVMNRDILASGSGIFRLIILKIYLNIPFLFELRTVMDWTFTSTALTMADFIRMENYYNEVEAQHCWILFDHWLDNYFPTRKGRPTPTSGKFFKGVLSVVILIVIILAPILLFAFLNSFGTRAPPKRLHFKASIEGYPFLYSTDAVFNDETMPHLSTHNMQALVNELTNLEESDIKRRALSFISDYTFKDVFLINLTPDSLQNWDISLPGKKQLVAKLQSLKTTQIVFEISLLRPVGSTQRSHEFILAAALTSKQSKIFLDLINGNITTARMSFPLAQYLLAPPNGHLQPADAINLALKRIHSMSTWQYHGDYWSITWDQKFVIFVDRVIPSWMSIVVGSGGMVAMYVAVILVVGRFVREIVRTPIHKAMIENIPNCENLLRLFHDIYVVREKRQFYLESRLYGKLVFLMRSPETLIRWCRYRVKVKNE</sequence>
<evidence type="ECO:0000256" key="1">
    <source>
        <dbReference type="ARBA" id="ARBA00004651"/>
    </source>
</evidence>
<reference evidence="16" key="2">
    <citation type="submission" date="2012-12" db="EMBL/GenBank/DDBJ databases">
        <authorList>
            <consortium name="WormBase Consortium"/>
            <person name="Ghedin E."/>
            <person name="Paulini M."/>
        </authorList>
    </citation>
    <scope>NUCLEOTIDE SEQUENCE</scope>
    <source>
        <strain evidence="16">FR3</strain>
    </source>
</reference>
<dbReference type="Pfam" id="PF23188">
    <property type="entry name" value="THU_Piezo1"/>
    <property type="match status" value="1"/>
</dbReference>
<keyword evidence="7" id="KW-0406">Ion transport</keyword>
<evidence type="ECO:0000256" key="9">
    <source>
        <dbReference type="ARBA" id="ARBA00023303"/>
    </source>
</evidence>
<dbReference type="PANTHER" id="PTHR13167:SF25">
    <property type="entry name" value="PIEZO-TYPE MECHANOSENSITIVE ION CHANNEL COMPONENT"/>
    <property type="match status" value="1"/>
</dbReference>
<dbReference type="InterPro" id="IPR031805">
    <property type="entry name" value="Piezo_TM25-28"/>
</dbReference>
<feature type="domain" description="Piezo transmembrane helical unit" evidence="13">
    <location>
        <begin position="1059"/>
        <end position="1180"/>
    </location>
</feature>
<feature type="transmembrane region" description="Helical" evidence="10">
    <location>
        <begin position="1689"/>
        <end position="1711"/>
    </location>
</feature>
<dbReference type="GO" id="GO:0050982">
    <property type="term" value="P:detection of mechanical stimulus"/>
    <property type="evidence" value="ECO:0007669"/>
    <property type="project" value="TreeGrafter"/>
</dbReference>
<gene>
    <name evidence="16" type="primary">Bm8805</name>
    <name evidence="16" type="ORF">BM_Bm8805</name>
</gene>
<organism evidence="16">
    <name type="scientific">Brugia malayi</name>
    <name type="common">Filarial nematode worm</name>
    <dbReference type="NCBI Taxonomy" id="6279"/>
    <lineage>
        <taxon>Eukaryota</taxon>
        <taxon>Metazoa</taxon>
        <taxon>Ecdysozoa</taxon>
        <taxon>Nematoda</taxon>
        <taxon>Chromadorea</taxon>
        <taxon>Rhabditida</taxon>
        <taxon>Spirurina</taxon>
        <taxon>Spiruromorpha</taxon>
        <taxon>Filarioidea</taxon>
        <taxon>Onchocercidae</taxon>
        <taxon>Brugia</taxon>
    </lineage>
</organism>
<feature type="transmembrane region" description="Helical" evidence="10">
    <location>
        <begin position="236"/>
        <end position="253"/>
    </location>
</feature>
<evidence type="ECO:0000259" key="14">
    <source>
        <dbReference type="Pfam" id="PF24871"/>
    </source>
</evidence>
<evidence type="ECO:0000259" key="11">
    <source>
        <dbReference type="Pfam" id="PF12166"/>
    </source>
</evidence>
<feature type="transmembrane region" description="Helical" evidence="10">
    <location>
        <begin position="805"/>
        <end position="822"/>
    </location>
</feature>
<dbReference type="Pfam" id="PF15917">
    <property type="entry name" value="Piezo_TM25-28"/>
    <property type="match status" value="1"/>
</dbReference>
<evidence type="ECO:0000256" key="2">
    <source>
        <dbReference type="ARBA" id="ARBA00007821"/>
    </source>
</evidence>
<evidence type="ECO:0000259" key="12">
    <source>
        <dbReference type="Pfam" id="PF15917"/>
    </source>
</evidence>
<feature type="domain" description="Piezo non-specific cation channel cap" evidence="11">
    <location>
        <begin position="1520"/>
        <end position="1774"/>
    </location>
</feature>
<evidence type="ECO:0000256" key="3">
    <source>
        <dbReference type="ARBA" id="ARBA00022448"/>
    </source>
</evidence>
<evidence type="ECO:0000256" key="10">
    <source>
        <dbReference type="SAM" id="Phobius"/>
    </source>
</evidence>
<feature type="transmembrane region" description="Helical" evidence="10">
    <location>
        <begin position="1445"/>
        <end position="1469"/>
    </location>
</feature>
<feature type="transmembrane region" description="Helical" evidence="10">
    <location>
        <begin position="196"/>
        <end position="215"/>
    </location>
</feature>
<feature type="transmembrane region" description="Helical" evidence="10">
    <location>
        <begin position="748"/>
        <end position="768"/>
    </location>
</feature>
<dbReference type="EMBL" id="LN856688">
    <property type="protein sequence ID" value="CRZ22828.1"/>
    <property type="molecule type" value="Genomic_DNA"/>
</dbReference>
<feature type="transmembrane region" description="Helical" evidence="10">
    <location>
        <begin position="1155"/>
        <end position="1171"/>
    </location>
</feature>
<dbReference type="OMA" id="ENIPNCE"/>
<feature type="transmembrane region" description="Helical" evidence="10">
    <location>
        <begin position="1299"/>
        <end position="1320"/>
    </location>
</feature>
<feature type="transmembrane region" description="Helical" evidence="10">
    <location>
        <begin position="392"/>
        <end position="415"/>
    </location>
</feature>
<dbReference type="InterPro" id="IPR027272">
    <property type="entry name" value="Piezo"/>
</dbReference>
<evidence type="ECO:0000313" key="16">
    <source>
        <dbReference type="EMBL" id="CRZ22828.1"/>
    </source>
</evidence>
<evidence type="ECO:0000259" key="13">
    <source>
        <dbReference type="Pfam" id="PF23188"/>
    </source>
</evidence>
<feature type="transmembrane region" description="Helical" evidence="10">
    <location>
        <begin position="1361"/>
        <end position="1384"/>
    </location>
</feature>
<keyword evidence="9" id="KW-0407">Ion channel</keyword>
<keyword evidence="4" id="KW-1003">Cell membrane</keyword>
<feature type="transmembrane region" description="Helical" evidence="10">
    <location>
        <begin position="303"/>
        <end position="325"/>
    </location>
</feature>
<keyword evidence="3" id="KW-0813">Transport</keyword>
<dbReference type="InterPro" id="IPR031334">
    <property type="entry name" value="Piezo_cap_dom"/>
</dbReference>
<dbReference type="Pfam" id="PF12166">
    <property type="entry name" value="Piezo_cap"/>
    <property type="match status" value="1"/>
</dbReference>
<keyword evidence="8 10" id="KW-0472">Membrane</keyword>
<feature type="transmembrane region" description="Helical" evidence="10">
    <location>
        <begin position="1229"/>
        <end position="1251"/>
    </location>
</feature>
<feature type="transmembrane region" description="Helical" evidence="10">
    <location>
        <begin position="582"/>
        <end position="602"/>
    </location>
</feature>